<sequence length="177" mass="20148">MLATIPAHRIQTSDDKAFAQLVQRHSAMLRLVAHRTLGGNADVDDVVQEAFLAAWTHAESVVEGETIAGWLVTTVRRRSYDRLRSSTSRRRADLDDEMLSFDHDDPAIMAHCQSLASEARRVLESMPYLQRRCWELRQLDHLSYTAIASELMIPPSTVRGLLVRARARLARDLADWR</sequence>
<name>A0A1T4XV37_9MICO</name>
<keyword evidence="5" id="KW-0804">Transcription</keyword>
<comment type="similarity">
    <text evidence="1">Belongs to the sigma-70 factor family. ECF subfamily.</text>
</comment>
<accession>A0A1T4XV37</accession>
<feature type="domain" description="RNA polymerase sigma factor 70 region 4 type 2" evidence="7">
    <location>
        <begin position="119"/>
        <end position="169"/>
    </location>
</feature>
<proteinExistence type="inferred from homology"/>
<dbReference type="PANTHER" id="PTHR43133">
    <property type="entry name" value="RNA POLYMERASE ECF-TYPE SIGMA FACTO"/>
    <property type="match status" value="1"/>
</dbReference>
<evidence type="ECO:0000259" key="7">
    <source>
        <dbReference type="Pfam" id="PF08281"/>
    </source>
</evidence>
<dbReference type="Pfam" id="PF08281">
    <property type="entry name" value="Sigma70_r4_2"/>
    <property type="match status" value="1"/>
</dbReference>
<reference evidence="9" key="1">
    <citation type="submission" date="2017-02" db="EMBL/GenBank/DDBJ databases">
        <authorList>
            <person name="Varghese N."/>
            <person name="Submissions S."/>
        </authorList>
    </citation>
    <scope>NUCLEOTIDE SEQUENCE [LARGE SCALE GENOMIC DNA]</scope>
    <source>
        <strain evidence="9">VKM Ac-2052</strain>
    </source>
</reference>
<evidence type="ECO:0000256" key="4">
    <source>
        <dbReference type="ARBA" id="ARBA00023125"/>
    </source>
</evidence>
<evidence type="ECO:0000256" key="3">
    <source>
        <dbReference type="ARBA" id="ARBA00023082"/>
    </source>
</evidence>
<evidence type="ECO:0000256" key="5">
    <source>
        <dbReference type="ARBA" id="ARBA00023163"/>
    </source>
</evidence>
<dbReference type="GO" id="GO:0006352">
    <property type="term" value="P:DNA-templated transcription initiation"/>
    <property type="evidence" value="ECO:0007669"/>
    <property type="project" value="InterPro"/>
</dbReference>
<dbReference type="Proteomes" id="UP000189735">
    <property type="component" value="Unassembled WGS sequence"/>
</dbReference>
<protein>
    <submittedName>
        <fullName evidence="8">RNA polymerase sigma-70 factor, ECF subfamily</fullName>
    </submittedName>
</protein>
<dbReference type="InterPro" id="IPR036388">
    <property type="entry name" value="WH-like_DNA-bd_sf"/>
</dbReference>
<feature type="domain" description="RNA polymerase sigma-70 region 2" evidence="6">
    <location>
        <begin position="21"/>
        <end position="87"/>
    </location>
</feature>
<dbReference type="SUPFAM" id="SSF88946">
    <property type="entry name" value="Sigma2 domain of RNA polymerase sigma factors"/>
    <property type="match status" value="1"/>
</dbReference>
<evidence type="ECO:0000259" key="6">
    <source>
        <dbReference type="Pfam" id="PF04542"/>
    </source>
</evidence>
<evidence type="ECO:0000256" key="1">
    <source>
        <dbReference type="ARBA" id="ARBA00010641"/>
    </source>
</evidence>
<dbReference type="SUPFAM" id="SSF88659">
    <property type="entry name" value="Sigma3 and sigma4 domains of RNA polymerase sigma factors"/>
    <property type="match status" value="1"/>
</dbReference>
<dbReference type="InterPro" id="IPR007627">
    <property type="entry name" value="RNA_pol_sigma70_r2"/>
</dbReference>
<evidence type="ECO:0000256" key="2">
    <source>
        <dbReference type="ARBA" id="ARBA00023015"/>
    </source>
</evidence>
<dbReference type="InterPro" id="IPR013249">
    <property type="entry name" value="RNA_pol_sigma70_r4_t2"/>
</dbReference>
<dbReference type="NCBIfam" id="TIGR02937">
    <property type="entry name" value="sigma70-ECF"/>
    <property type="match status" value="1"/>
</dbReference>
<keyword evidence="4" id="KW-0238">DNA-binding</keyword>
<evidence type="ECO:0000313" key="8">
    <source>
        <dbReference type="EMBL" id="SKA93263.1"/>
    </source>
</evidence>
<organism evidence="8 9">
    <name type="scientific">Agreia bicolorata</name>
    <dbReference type="NCBI Taxonomy" id="110935"/>
    <lineage>
        <taxon>Bacteria</taxon>
        <taxon>Bacillati</taxon>
        <taxon>Actinomycetota</taxon>
        <taxon>Actinomycetes</taxon>
        <taxon>Micrococcales</taxon>
        <taxon>Microbacteriaceae</taxon>
        <taxon>Agreia</taxon>
    </lineage>
</organism>
<gene>
    <name evidence="8" type="ORF">SAMN06295879_1652</name>
</gene>
<dbReference type="EMBL" id="FUYG01000004">
    <property type="protein sequence ID" value="SKA93263.1"/>
    <property type="molecule type" value="Genomic_DNA"/>
</dbReference>
<dbReference type="GO" id="GO:0003677">
    <property type="term" value="F:DNA binding"/>
    <property type="evidence" value="ECO:0007669"/>
    <property type="project" value="UniProtKB-KW"/>
</dbReference>
<dbReference type="Gene3D" id="1.10.1740.10">
    <property type="match status" value="1"/>
</dbReference>
<dbReference type="InterPro" id="IPR013324">
    <property type="entry name" value="RNA_pol_sigma_r3/r4-like"/>
</dbReference>
<dbReference type="GO" id="GO:0016987">
    <property type="term" value="F:sigma factor activity"/>
    <property type="evidence" value="ECO:0007669"/>
    <property type="project" value="UniProtKB-KW"/>
</dbReference>
<dbReference type="Gene3D" id="1.10.10.10">
    <property type="entry name" value="Winged helix-like DNA-binding domain superfamily/Winged helix DNA-binding domain"/>
    <property type="match status" value="1"/>
</dbReference>
<dbReference type="InterPro" id="IPR013325">
    <property type="entry name" value="RNA_pol_sigma_r2"/>
</dbReference>
<keyword evidence="3" id="KW-0731">Sigma factor</keyword>
<keyword evidence="2" id="KW-0805">Transcription regulation</keyword>
<dbReference type="Pfam" id="PF04542">
    <property type="entry name" value="Sigma70_r2"/>
    <property type="match status" value="1"/>
</dbReference>
<dbReference type="InterPro" id="IPR014284">
    <property type="entry name" value="RNA_pol_sigma-70_dom"/>
</dbReference>
<dbReference type="InterPro" id="IPR039425">
    <property type="entry name" value="RNA_pol_sigma-70-like"/>
</dbReference>
<evidence type="ECO:0000313" key="9">
    <source>
        <dbReference type="Proteomes" id="UP000189735"/>
    </source>
</evidence>
<dbReference type="PANTHER" id="PTHR43133:SF8">
    <property type="entry name" value="RNA POLYMERASE SIGMA FACTOR HI_1459-RELATED"/>
    <property type="match status" value="1"/>
</dbReference>
<dbReference type="RefSeq" id="WP_044441685.1">
    <property type="nucleotide sequence ID" value="NZ_FUYG01000004.1"/>
</dbReference>
<dbReference type="AlphaFoldDB" id="A0A1T4XV37"/>